<name>A0ABT6L7I6_9MYCO</name>
<feature type="chain" id="PRO_5047452525" description="Lipoprotein" evidence="2">
    <location>
        <begin position="19"/>
        <end position="84"/>
    </location>
</feature>
<sequence length="84" mass="8175">MRRLIIAAGLLAAAAALGGCSSKGPQPAPTSPPAEHGSYAHCLSEHGVPIPPGPVAGPPSGVDETTWQQATTACSTLAPGPGPN</sequence>
<protein>
    <recommendedName>
        <fullName evidence="5">Lipoprotein</fullName>
    </recommendedName>
</protein>
<keyword evidence="4" id="KW-1185">Reference proteome</keyword>
<reference evidence="3 4" key="1">
    <citation type="submission" date="2023-04" db="EMBL/GenBank/DDBJ databases">
        <title>Forest soil microbial communities from Buena Vista Peninsula, Colon Province, Panama.</title>
        <authorList>
            <person name="Bouskill N."/>
        </authorList>
    </citation>
    <scope>NUCLEOTIDE SEQUENCE [LARGE SCALE GENOMIC DNA]</scope>
    <source>
        <strain evidence="3 4">AC80</strain>
    </source>
</reference>
<evidence type="ECO:0000256" key="1">
    <source>
        <dbReference type="SAM" id="MobiDB-lite"/>
    </source>
</evidence>
<keyword evidence="2" id="KW-0732">Signal</keyword>
<dbReference type="EMBL" id="JARXVE010000012">
    <property type="protein sequence ID" value="MDH6198843.1"/>
    <property type="molecule type" value="Genomic_DNA"/>
</dbReference>
<organism evidence="3 4">
    <name type="scientific">Mycolicibacterium frederiksbergense</name>
    <dbReference type="NCBI Taxonomy" id="117567"/>
    <lineage>
        <taxon>Bacteria</taxon>
        <taxon>Bacillati</taxon>
        <taxon>Actinomycetota</taxon>
        <taxon>Actinomycetes</taxon>
        <taxon>Mycobacteriales</taxon>
        <taxon>Mycobacteriaceae</taxon>
        <taxon>Mycolicibacterium</taxon>
    </lineage>
</organism>
<gene>
    <name evidence="3" type="ORF">M2272_005503</name>
</gene>
<dbReference type="Proteomes" id="UP001160130">
    <property type="component" value="Unassembled WGS sequence"/>
</dbReference>
<evidence type="ECO:0000313" key="3">
    <source>
        <dbReference type="EMBL" id="MDH6198843.1"/>
    </source>
</evidence>
<comment type="caution">
    <text evidence="3">The sequence shown here is derived from an EMBL/GenBank/DDBJ whole genome shotgun (WGS) entry which is preliminary data.</text>
</comment>
<feature type="signal peptide" evidence="2">
    <location>
        <begin position="1"/>
        <end position="18"/>
    </location>
</feature>
<evidence type="ECO:0000256" key="2">
    <source>
        <dbReference type="SAM" id="SignalP"/>
    </source>
</evidence>
<feature type="region of interest" description="Disordered" evidence="1">
    <location>
        <begin position="18"/>
        <end position="64"/>
    </location>
</feature>
<evidence type="ECO:0008006" key="5">
    <source>
        <dbReference type="Google" id="ProtNLM"/>
    </source>
</evidence>
<dbReference type="RefSeq" id="WP_280835395.1">
    <property type="nucleotide sequence ID" value="NZ_JARXVE010000012.1"/>
</dbReference>
<evidence type="ECO:0000313" key="4">
    <source>
        <dbReference type="Proteomes" id="UP001160130"/>
    </source>
</evidence>
<proteinExistence type="predicted"/>
<accession>A0ABT6L7I6</accession>
<dbReference type="PROSITE" id="PS51257">
    <property type="entry name" value="PROKAR_LIPOPROTEIN"/>
    <property type="match status" value="1"/>
</dbReference>